<proteinExistence type="predicted"/>
<dbReference type="InterPro" id="IPR006629">
    <property type="entry name" value="LITAF"/>
</dbReference>
<dbReference type="Pfam" id="PF10601">
    <property type="entry name" value="zf-LITAF-like"/>
    <property type="match status" value="1"/>
</dbReference>
<protein>
    <submittedName>
        <fullName evidence="1">Uncharacterized protein</fullName>
    </submittedName>
</protein>
<dbReference type="PANTHER" id="PTHR47027">
    <property type="entry name" value="REVERSE TRANSCRIPTASE DOMAIN-CONTAINING PROTEIN"/>
    <property type="match status" value="1"/>
</dbReference>
<name>A0A183LY66_9TREM</name>
<dbReference type="AlphaFoldDB" id="A0A183LY66"/>
<sequence length="248" mass="27517">MEDNWKGIKEALTPTCQDVFGLNKHHHKEWSSIETLDKIKERKNKKTAISNSRTRAENIQAQAGYTEANKQVKRSIIADKQKYKHGIQWTSRMQLDNLDFADDLALLSQTQQQMQEKTTSVAAASAATGLSIHKGKSNTLRHSTACTNPITTDGDDLEDVKTFTYLGSIIDEQSGSDADVKARIVLSDKSDQNKETPVVTSQPVTIIPLQDHPITLKCPNCHQEIVTKIKHRNGMLTYAACTGLCIVG</sequence>
<reference evidence="1 2" key="1">
    <citation type="submission" date="2018-11" db="EMBL/GenBank/DDBJ databases">
        <authorList>
            <consortium name="Pathogen Informatics"/>
        </authorList>
    </citation>
    <scope>NUCLEOTIDE SEQUENCE [LARGE SCALE GENOMIC DNA]</scope>
    <source>
        <strain evidence="1 2">Zambia</strain>
    </source>
</reference>
<evidence type="ECO:0000313" key="2">
    <source>
        <dbReference type="Proteomes" id="UP000277204"/>
    </source>
</evidence>
<dbReference type="Proteomes" id="UP000277204">
    <property type="component" value="Unassembled WGS sequence"/>
</dbReference>
<organism evidence="1 2">
    <name type="scientific">Schistosoma margrebowiei</name>
    <dbReference type="NCBI Taxonomy" id="48269"/>
    <lineage>
        <taxon>Eukaryota</taxon>
        <taxon>Metazoa</taxon>
        <taxon>Spiralia</taxon>
        <taxon>Lophotrochozoa</taxon>
        <taxon>Platyhelminthes</taxon>
        <taxon>Trematoda</taxon>
        <taxon>Digenea</taxon>
        <taxon>Strigeidida</taxon>
        <taxon>Schistosomatoidea</taxon>
        <taxon>Schistosomatidae</taxon>
        <taxon>Schistosoma</taxon>
    </lineage>
</organism>
<accession>A0A183LY66</accession>
<dbReference type="EMBL" id="UZAI01003899">
    <property type="protein sequence ID" value="VDO83013.1"/>
    <property type="molecule type" value="Genomic_DNA"/>
</dbReference>
<dbReference type="PROSITE" id="PS51837">
    <property type="entry name" value="LITAF"/>
    <property type="match status" value="1"/>
</dbReference>
<keyword evidence="2" id="KW-1185">Reference proteome</keyword>
<dbReference type="STRING" id="48269.A0A183LY66"/>
<dbReference type="PANTHER" id="PTHR47027:SF25">
    <property type="entry name" value="REVERSE TRANSCRIPTASE DOMAIN-CONTAINING PROTEIN"/>
    <property type="match status" value="1"/>
</dbReference>
<evidence type="ECO:0000313" key="1">
    <source>
        <dbReference type="EMBL" id="VDO83013.1"/>
    </source>
</evidence>
<gene>
    <name evidence="1" type="ORF">SMRZ_LOCUS8741</name>
</gene>